<dbReference type="EMBL" id="JH668611">
    <property type="protein sequence ID" value="KAG6459191.1"/>
    <property type="molecule type" value="Genomic_DNA"/>
</dbReference>
<dbReference type="Proteomes" id="UP000791440">
    <property type="component" value="Unassembled WGS sequence"/>
</dbReference>
<organism evidence="1 2">
    <name type="scientific">Manduca sexta</name>
    <name type="common">Tobacco hawkmoth</name>
    <name type="synonym">Tobacco hornworm</name>
    <dbReference type="NCBI Taxonomy" id="7130"/>
    <lineage>
        <taxon>Eukaryota</taxon>
        <taxon>Metazoa</taxon>
        <taxon>Ecdysozoa</taxon>
        <taxon>Arthropoda</taxon>
        <taxon>Hexapoda</taxon>
        <taxon>Insecta</taxon>
        <taxon>Pterygota</taxon>
        <taxon>Neoptera</taxon>
        <taxon>Endopterygota</taxon>
        <taxon>Lepidoptera</taxon>
        <taxon>Glossata</taxon>
        <taxon>Ditrysia</taxon>
        <taxon>Bombycoidea</taxon>
        <taxon>Sphingidae</taxon>
        <taxon>Sphinginae</taxon>
        <taxon>Sphingini</taxon>
        <taxon>Manduca</taxon>
    </lineage>
</organism>
<accession>A0A921ZKL5</accession>
<comment type="caution">
    <text evidence="1">The sequence shown here is derived from an EMBL/GenBank/DDBJ whole genome shotgun (WGS) entry which is preliminary data.</text>
</comment>
<dbReference type="AlphaFoldDB" id="A0A921ZKL5"/>
<reference evidence="1" key="2">
    <citation type="submission" date="2020-12" db="EMBL/GenBank/DDBJ databases">
        <authorList>
            <person name="Kanost M."/>
        </authorList>
    </citation>
    <scope>NUCLEOTIDE SEQUENCE</scope>
</reference>
<gene>
    <name evidence="1" type="ORF">O3G_MSEX011233</name>
</gene>
<sequence>MFAQKTFLFYFILQFPAIIITQDRNESLVVLLIPYISVHRRSFTLSKKELQRLSRGVKKSNRIVNFKHLPSMFI</sequence>
<reference evidence="1" key="1">
    <citation type="journal article" date="2016" name="Insect Biochem. Mol. Biol.">
        <title>Multifaceted biological insights from a draft genome sequence of the tobacco hornworm moth, Manduca sexta.</title>
        <authorList>
            <person name="Kanost M.R."/>
            <person name="Arrese E.L."/>
            <person name="Cao X."/>
            <person name="Chen Y.R."/>
            <person name="Chellapilla S."/>
            <person name="Goldsmith M.R."/>
            <person name="Grosse-Wilde E."/>
            <person name="Heckel D.G."/>
            <person name="Herndon N."/>
            <person name="Jiang H."/>
            <person name="Papanicolaou A."/>
            <person name="Qu J."/>
            <person name="Soulages J.L."/>
            <person name="Vogel H."/>
            <person name="Walters J."/>
            <person name="Waterhouse R.M."/>
            <person name="Ahn S.J."/>
            <person name="Almeida F.C."/>
            <person name="An C."/>
            <person name="Aqrawi P."/>
            <person name="Bretschneider A."/>
            <person name="Bryant W.B."/>
            <person name="Bucks S."/>
            <person name="Chao H."/>
            <person name="Chevignon G."/>
            <person name="Christen J.M."/>
            <person name="Clarke D.F."/>
            <person name="Dittmer N.T."/>
            <person name="Ferguson L.C.F."/>
            <person name="Garavelou S."/>
            <person name="Gordon K.H.J."/>
            <person name="Gunaratna R.T."/>
            <person name="Han Y."/>
            <person name="Hauser F."/>
            <person name="He Y."/>
            <person name="Heidel-Fischer H."/>
            <person name="Hirsh A."/>
            <person name="Hu Y."/>
            <person name="Jiang H."/>
            <person name="Kalra D."/>
            <person name="Klinner C."/>
            <person name="Konig C."/>
            <person name="Kovar C."/>
            <person name="Kroll A.R."/>
            <person name="Kuwar S.S."/>
            <person name="Lee S.L."/>
            <person name="Lehman R."/>
            <person name="Li K."/>
            <person name="Li Z."/>
            <person name="Liang H."/>
            <person name="Lovelace S."/>
            <person name="Lu Z."/>
            <person name="Mansfield J.H."/>
            <person name="McCulloch K.J."/>
            <person name="Mathew T."/>
            <person name="Morton B."/>
            <person name="Muzny D.M."/>
            <person name="Neunemann D."/>
            <person name="Ongeri F."/>
            <person name="Pauchet Y."/>
            <person name="Pu L.L."/>
            <person name="Pyrousis I."/>
            <person name="Rao X.J."/>
            <person name="Redding A."/>
            <person name="Roesel C."/>
            <person name="Sanchez-Gracia A."/>
            <person name="Schaack S."/>
            <person name="Shukla A."/>
            <person name="Tetreau G."/>
            <person name="Wang Y."/>
            <person name="Xiong G.H."/>
            <person name="Traut W."/>
            <person name="Walsh T.K."/>
            <person name="Worley K.C."/>
            <person name="Wu D."/>
            <person name="Wu W."/>
            <person name="Wu Y.Q."/>
            <person name="Zhang X."/>
            <person name="Zou Z."/>
            <person name="Zucker H."/>
            <person name="Briscoe A.D."/>
            <person name="Burmester T."/>
            <person name="Clem R.J."/>
            <person name="Feyereisen R."/>
            <person name="Grimmelikhuijzen C.J.P."/>
            <person name="Hamodrakas S.J."/>
            <person name="Hansson B.S."/>
            <person name="Huguet E."/>
            <person name="Jermiin L.S."/>
            <person name="Lan Q."/>
            <person name="Lehman H.K."/>
            <person name="Lorenzen M."/>
            <person name="Merzendorfer H."/>
            <person name="Michalopoulos I."/>
            <person name="Morton D.B."/>
            <person name="Muthukrishnan S."/>
            <person name="Oakeshott J.G."/>
            <person name="Palmer W."/>
            <person name="Park Y."/>
            <person name="Passarelli A.L."/>
            <person name="Rozas J."/>
            <person name="Schwartz L.M."/>
            <person name="Smith W."/>
            <person name="Southgate A."/>
            <person name="Vilcinskas A."/>
            <person name="Vogt R."/>
            <person name="Wang P."/>
            <person name="Werren J."/>
            <person name="Yu X.Q."/>
            <person name="Zhou J.J."/>
            <person name="Brown S.J."/>
            <person name="Scherer S.E."/>
            <person name="Richards S."/>
            <person name="Blissard G.W."/>
        </authorList>
    </citation>
    <scope>NUCLEOTIDE SEQUENCE</scope>
</reference>
<evidence type="ECO:0000313" key="1">
    <source>
        <dbReference type="EMBL" id="KAG6459191.1"/>
    </source>
</evidence>
<protein>
    <submittedName>
        <fullName evidence="1">Uncharacterized protein</fullName>
    </submittedName>
</protein>
<keyword evidence="2" id="KW-1185">Reference proteome</keyword>
<proteinExistence type="predicted"/>
<evidence type="ECO:0000313" key="2">
    <source>
        <dbReference type="Proteomes" id="UP000791440"/>
    </source>
</evidence>
<name>A0A921ZKL5_MANSE</name>